<evidence type="ECO:0000256" key="2">
    <source>
        <dbReference type="SAM" id="SignalP"/>
    </source>
</evidence>
<proteinExistence type="predicted"/>
<evidence type="ECO:0000313" key="4">
    <source>
        <dbReference type="Proteomes" id="UP001597417"/>
    </source>
</evidence>
<feature type="chain" id="PRO_5045340195" description="Secreted protein" evidence="2">
    <location>
        <begin position="29"/>
        <end position="470"/>
    </location>
</feature>
<feature type="transmembrane region" description="Helical" evidence="1">
    <location>
        <begin position="170"/>
        <end position="191"/>
    </location>
</feature>
<protein>
    <recommendedName>
        <fullName evidence="5">Secreted protein</fullName>
    </recommendedName>
</protein>
<feature type="signal peptide" evidence="2">
    <location>
        <begin position="1"/>
        <end position="28"/>
    </location>
</feature>
<keyword evidence="1" id="KW-0472">Membrane</keyword>
<dbReference type="RefSeq" id="WP_378265595.1">
    <property type="nucleotide sequence ID" value="NZ_JBHUKR010000007.1"/>
</dbReference>
<keyword evidence="1" id="KW-0812">Transmembrane</keyword>
<keyword evidence="4" id="KW-1185">Reference proteome</keyword>
<feature type="transmembrane region" description="Helical" evidence="1">
    <location>
        <begin position="143"/>
        <end position="163"/>
    </location>
</feature>
<evidence type="ECO:0008006" key="5">
    <source>
        <dbReference type="Google" id="ProtNLM"/>
    </source>
</evidence>
<sequence length="470" mass="48359">MKTRGFRVAVIVLSCAFAAVFLPVPASADSAPTGGDLHIAQTLGDRDLTVVIRRVDGVPGPLPVEVVTHAGTAPGTLGLRAFPVEGDGNSTASLVLGVLPGSYPATLSVDRPGPWELAIDDGREVARIPFVVPARVVPPWEKAAYGGFVAAGLFLLVALVTALRARRTWLTLVPGAGVVAAVAVGITAAVLSASTPPPPQPGPQLDPTGADVADPYAIVSSLSTMDFSRPPVNLVVTSDAVAGASGEVELAFTDGSTGRGVDDLLVHDNAFVHLVIIGPSGELWHLHPVRVAAGRYRVRLNPPEPGEYAVAAEIARRGGGVQLVRARLDVRPGGRSVFPATVQAEVRTTVAGAGSPSTITAHFTGPADLQPWLGMLGHLIAVGPLPGDADLGTAALAAPVWAHAHAMFPATPGAVGGQPDETVAAYGPDVSFTYTFPLPGRYRLWIQAERGYAVLTVPVTVEVLQKGAGE</sequence>
<dbReference type="Proteomes" id="UP001597417">
    <property type="component" value="Unassembled WGS sequence"/>
</dbReference>
<evidence type="ECO:0000313" key="3">
    <source>
        <dbReference type="EMBL" id="MFD2417660.1"/>
    </source>
</evidence>
<gene>
    <name evidence="3" type="ORF">ACFSXZ_15130</name>
</gene>
<organism evidence="3 4">
    <name type="scientific">Amycolatopsis pigmentata</name>
    <dbReference type="NCBI Taxonomy" id="450801"/>
    <lineage>
        <taxon>Bacteria</taxon>
        <taxon>Bacillati</taxon>
        <taxon>Actinomycetota</taxon>
        <taxon>Actinomycetes</taxon>
        <taxon>Pseudonocardiales</taxon>
        <taxon>Pseudonocardiaceae</taxon>
        <taxon>Amycolatopsis</taxon>
    </lineage>
</organism>
<name>A0ABW5FRL7_9PSEU</name>
<comment type="caution">
    <text evidence="3">The sequence shown here is derived from an EMBL/GenBank/DDBJ whole genome shotgun (WGS) entry which is preliminary data.</text>
</comment>
<dbReference type="EMBL" id="JBHUKR010000007">
    <property type="protein sequence ID" value="MFD2417660.1"/>
    <property type="molecule type" value="Genomic_DNA"/>
</dbReference>
<accession>A0ABW5FRL7</accession>
<keyword evidence="2" id="KW-0732">Signal</keyword>
<evidence type="ECO:0000256" key="1">
    <source>
        <dbReference type="SAM" id="Phobius"/>
    </source>
</evidence>
<reference evidence="4" key="1">
    <citation type="journal article" date="2019" name="Int. J. Syst. Evol. Microbiol.">
        <title>The Global Catalogue of Microorganisms (GCM) 10K type strain sequencing project: providing services to taxonomists for standard genome sequencing and annotation.</title>
        <authorList>
            <consortium name="The Broad Institute Genomics Platform"/>
            <consortium name="The Broad Institute Genome Sequencing Center for Infectious Disease"/>
            <person name="Wu L."/>
            <person name="Ma J."/>
        </authorList>
    </citation>
    <scope>NUCLEOTIDE SEQUENCE [LARGE SCALE GENOMIC DNA]</scope>
    <source>
        <strain evidence="4">CGMCC 4.7645</strain>
    </source>
</reference>
<keyword evidence="1" id="KW-1133">Transmembrane helix</keyword>